<dbReference type="InterPro" id="IPR011701">
    <property type="entry name" value="MFS"/>
</dbReference>
<dbReference type="Pfam" id="PF07690">
    <property type="entry name" value="MFS_1"/>
    <property type="match status" value="1"/>
</dbReference>
<keyword evidence="2 6" id="KW-0812">Transmembrane</keyword>
<organism evidence="7 8">
    <name type="scientific">Cupriavidus pauculus</name>
    <dbReference type="NCBI Taxonomy" id="82633"/>
    <lineage>
        <taxon>Bacteria</taxon>
        <taxon>Pseudomonadati</taxon>
        <taxon>Pseudomonadota</taxon>
        <taxon>Betaproteobacteria</taxon>
        <taxon>Burkholderiales</taxon>
        <taxon>Burkholderiaceae</taxon>
        <taxon>Cupriavidus</taxon>
    </lineage>
</organism>
<reference evidence="8" key="1">
    <citation type="submission" date="2018-11" db="EMBL/GenBank/DDBJ databases">
        <title>FDA dAtabase for Regulatory Grade micrObial Sequences (FDA-ARGOS): Supporting development and validation of Infectious Disease Dx tests.</title>
        <authorList>
            <person name="Goldberg B."/>
            <person name="Campos J."/>
            <person name="Tallon L."/>
            <person name="Sadzewicz L."/>
            <person name="Zhao X."/>
            <person name="Vavikolanu K."/>
            <person name="Mehta A."/>
            <person name="Aluvathingal J."/>
            <person name="Nadendla S."/>
            <person name="Geyer C."/>
            <person name="Nandy P."/>
            <person name="Yan Y."/>
            <person name="Sichtig H."/>
        </authorList>
    </citation>
    <scope>NUCLEOTIDE SEQUENCE [LARGE SCALE GENOMIC DNA]</scope>
    <source>
        <strain evidence="8">FDAARGOS_614</strain>
    </source>
</reference>
<comment type="subcellular location">
    <subcellularLocation>
        <location evidence="1">Membrane</location>
        <topology evidence="1">Multi-pass membrane protein</topology>
    </subcellularLocation>
</comment>
<feature type="transmembrane region" description="Helical" evidence="6">
    <location>
        <begin position="380"/>
        <end position="398"/>
    </location>
</feature>
<feature type="transmembrane region" description="Helical" evidence="6">
    <location>
        <begin position="35"/>
        <end position="52"/>
    </location>
</feature>
<sequence>MSDYSIETPSSAPSSAAATPAPSPAAVSRATRGTMALFFANGATFATWGVHIPTIKARFGLSDAMLSLAMLAVAGGAILIMGPVGRWVGRMGSARASMIGGLAFACMTLAILAMPSFALLLPALLVFGMANALFDVGMNAQAATVEASRTRPIMSALHGMFSLGGMAGAAFGGLMLALHVPPLAHTALIAALTAAVALASHRGLLADHPVLPSADHHREHASRALWLLGLMAFLGLVGEGAMYDWTTVYMREVAMAPLAWISFGYAAFSGGMACGRFGGDRLRARFGDARTLTGSAWLGFAGIALAIAVPYPLAALVGFSLMGLGAANMVPIFFVAASRLPGVTAAEAIARVARFAYVGLLIGPVLIGGVAHLAELRAGLAVVALTMGYIALFGARAVRRYLTT</sequence>
<evidence type="ECO:0000256" key="2">
    <source>
        <dbReference type="ARBA" id="ARBA00022692"/>
    </source>
</evidence>
<name>A0A3G8GYQ4_9BURK</name>
<feature type="transmembrane region" description="Helical" evidence="6">
    <location>
        <begin position="255"/>
        <end position="275"/>
    </location>
</feature>
<evidence type="ECO:0000256" key="4">
    <source>
        <dbReference type="ARBA" id="ARBA00023136"/>
    </source>
</evidence>
<dbReference type="Gene3D" id="1.20.1250.20">
    <property type="entry name" value="MFS general substrate transporter like domains"/>
    <property type="match status" value="2"/>
</dbReference>
<evidence type="ECO:0000256" key="6">
    <source>
        <dbReference type="SAM" id="Phobius"/>
    </source>
</evidence>
<gene>
    <name evidence="7" type="ORF">EHF44_06375</name>
</gene>
<feature type="transmembrane region" description="Helical" evidence="6">
    <location>
        <begin position="64"/>
        <end position="84"/>
    </location>
</feature>
<keyword evidence="4 6" id="KW-0472">Membrane</keyword>
<dbReference type="PANTHER" id="PTHR23514">
    <property type="entry name" value="BYPASS OF STOP CODON PROTEIN 6"/>
    <property type="match status" value="1"/>
</dbReference>
<dbReference type="InterPro" id="IPR051788">
    <property type="entry name" value="MFS_Transporter"/>
</dbReference>
<feature type="transmembrane region" description="Helical" evidence="6">
    <location>
        <begin position="352"/>
        <end position="374"/>
    </location>
</feature>
<accession>A0A3G8GYQ4</accession>
<dbReference type="EMBL" id="CP033969">
    <property type="protein sequence ID" value="AZG13100.1"/>
    <property type="molecule type" value="Genomic_DNA"/>
</dbReference>
<dbReference type="GO" id="GO:0022857">
    <property type="term" value="F:transmembrane transporter activity"/>
    <property type="evidence" value="ECO:0007669"/>
    <property type="project" value="InterPro"/>
</dbReference>
<evidence type="ECO:0000256" key="3">
    <source>
        <dbReference type="ARBA" id="ARBA00022989"/>
    </source>
</evidence>
<feature type="transmembrane region" description="Helical" evidence="6">
    <location>
        <begin position="224"/>
        <end position="243"/>
    </location>
</feature>
<feature type="transmembrane region" description="Helical" evidence="6">
    <location>
        <begin position="319"/>
        <end position="340"/>
    </location>
</feature>
<dbReference type="RefSeq" id="WP_124682981.1">
    <property type="nucleotide sequence ID" value="NZ_CP033969.1"/>
</dbReference>
<feature type="region of interest" description="Disordered" evidence="5">
    <location>
        <begin position="1"/>
        <end position="23"/>
    </location>
</feature>
<feature type="transmembrane region" description="Helical" evidence="6">
    <location>
        <begin position="296"/>
        <end position="313"/>
    </location>
</feature>
<dbReference type="OrthoDB" id="9810941at2"/>
<evidence type="ECO:0000256" key="5">
    <source>
        <dbReference type="SAM" id="MobiDB-lite"/>
    </source>
</evidence>
<feature type="transmembrane region" description="Helical" evidence="6">
    <location>
        <begin position="184"/>
        <end position="204"/>
    </location>
</feature>
<keyword evidence="3 6" id="KW-1133">Transmembrane helix</keyword>
<dbReference type="PANTHER" id="PTHR23514:SF13">
    <property type="entry name" value="INNER MEMBRANE PROTEIN YBJJ"/>
    <property type="match status" value="1"/>
</dbReference>
<feature type="transmembrane region" description="Helical" evidence="6">
    <location>
        <begin position="96"/>
        <end position="113"/>
    </location>
</feature>
<dbReference type="KEGG" id="cpau:EHF44_06375"/>
<feature type="transmembrane region" description="Helical" evidence="6">
    <location>
        <begin position="159"/>
        <end position="178"/>
    </location>
</feature>
<dbReference type="Proteomes" id="UP000270411">
    <property type="component" value="Chromosome 1"/>
</dbReference>
<dbReference type="SUPFAM" id="SSF103473">
    <property type="entry name" value="MFS general substrate transporter"/>
    <property type="match status" value="1"/>
</dbReference>
<evidence type="ECO:0000313" key="7">
    <source>
        <dbReference type="EMBL" id="AZG13100.1"/>
    </source>
</evidence>
<dbReference type="AlphaFoldDB" id="A0A3G8GYQ4"/>
<feature type="compositionally biased region" description="Low complexity" evidence="5">
    <location>
        <begin position="8"/>
        <end position="23"/>
    </location>
</feature>
<dbReference type="InterPro" id="IPR036259">
    <property type="entry name" value="MFS_trans_sf"/>
</dbReference>
<feature type="transmembrane region" description="Helical" evidence="6">
    <location>
        <begin position="119"/>
        <end position="138"/>
    </location>
</feature>
<dbReference type="GO" id="GO:0016020">
    <property type="term" value="C:membrane"/>
    <property type="evidence" value="ECO:0007669"/>
    <property type="project" value="UniProtKB-SubCell"/>
</dbReference>
<protein>
    <submittedName>
        <fullName evidence="7">MFS transporter</fullName>
    </submittedName>
</protein>
<dbReference type="CDD" id="cd17393">
    <property type="entry name" value="MFS_MosC_like"/>
    <property type="match status" value="1"/>
</dbReference>
<evidence type="ECO:0000256" key="1">
    <source>
        <dbReference type="ARBA" id="ARBA00004141"/>
    </source>
</evidence>
<proteinExistence type="predicted"/>
<evidence type="ECO:0000313" key="8">
    <source>
        <dbReference type="Proteomes" id="UP000270411"/>
    </source>
</evidence>